<evidence type="ECO:0000313" key="2">
    <source>
        <dbReference type="Proteomes" id="UP000058925"/>
    </source>
</evidence>
<dbReference type="EMBL" id="CP012850">
    <property type="protein sequence ID" value="ALI36782.1"/>
    <property type="molecule type" value="Genomic_DNA"/>
</dbReference>
<gene>
    <name evidence="1" type="ORF">NMY3_02591</name>
</gene>
<keyword evidence="2" id="KW-1185">Reference proteome</keyword>
<accession>A0A654MBD9</accession>
<dbReference type="Gene3D" id="3.40.1000.10">
    <property type="entry name" value="Mog1/PsbP, alpha/beta/alpha sandwich"/>
    <property type="match status" value="1"/>
</dbReference>
<dbReference type="AlphaFoldDB" id="A0A654MBD9"/>
<sequence length="372" mass="42979">MPNSVMQSSKIQLTLITFSLLFLLYFGLNLPSQYQDALSFENEVNLSTKFLNYYDPYEMIKIQYPSFWTIMTQSNSNEISFQSPITNTGVIIQNKPSINESLDEITMNMISSIQTKFPNVQILNTDLSEDSSNLATQTLLFRYGEENNSYKILLFIKIYDDRTIVFTYYSEENLFDRFFPLASHMYSSLQMPSFVNIFEPVRYLENLNQSHHLNDSQGNKSQTQQAKKTILSNYENQKLSLSLKYPANLKKIEANDGLIFSSKDDGIAITASRIPLSNSSYNDFVVDHMISLNQTLHNFSVINSTTTNLLGYPTPMILFTYENGTQYFKGLQLWKFVDNSLFVYTYFANSYEKFDAFMPQIITMIQSIRLGE</sequence>
<dbReference type="RefSeq" id="WP_196815994.1">
    <property type="nucleotide sequence ID" value="NZ_CP012850.1"/>
</dbReference>
<dbReference type="OrthoDB" id="14187at2157"/>
<name>A0A654MBD9_9ARCH</name>
<reference evidence="2" key="1">
    <citation type="submission" date="2015-10" db="EMBL/GenBank/DDBJ databases">
        <title>Niche specialization of a soil ammonia-oxidizing archaeon, Candidatus Nitrosocosmicus oleophilus.</title>
        <authorList>
            <person name="Jung M.-Y."/>
            <person name="Rhee S.-K."/>
        </authorList>
    </citation>
    <scope>NUCLEOTIDE SEQUENCE [LARGE SCALE GENOMIC DNA]</scope>
    <source>
        <strain evidence="2">MY3</strain>
    </source>
</reference>
<dbReference type="Proteomes" id="UP000058925">
    <property type="component" value="Chromosome"/>
</dbReference>
<evidence type="ECO:0008006" key="3">
    <source>
        <dbReference type="Google" id="ProtNLM"/>
    </source>
</evidence>
<protein>
    <recommendedName>
        <fullName evidence="3">DUF1795 domain-containing protein</fullName>
    </recommendedName>
</protein>
<evidence type="ECO:0000313" key="1">
    <source>
        <dbReference type="EMBL" id="ALI36782.1"/>
    </source>
</evidence>
<proteinExistence type="predicted"/>
<dbReference type="GeneID" id="60422528"/>
<dbReference type="KEGG" id="taa:NMY3_02591"/>
<organism evidence="1 2">
    <name type="scientific">Candidatus Nitrosocosmicus oleophilus</name>
    <dbReference type="NCBI Taxonomy" id="1353260"/>
    <lineage>
        <taxon>Archaea</taxon>
        <taxon>Nitrososphaerota</taxon>
        <taxon>Nitrososphaeria</taxon>
        <taxon>Nitrososphaerales</taxon>
        <taxon>Nitrososphaeraceae</taxon>
        <taxon>Candidatus Nitrosocosmicus</taxon>
    </lineage>
</organism>